<organism evidence="2 3">
    <name type="scientific">Plectus sambesii</name>
    <dbReference type="NCBI Taxonomy" id="2011161"/>
    <lineage>
        <taxon>Eukaryota</taxon>
        <taxon>Metazoa</taxon>
        <taxon>Ecdysozoa</taxon>
        <taxon>Nematoda</taxon>
        <taxon>Chromadorea</taxon>
        <taxon>Plectida</taxon>
        <taxon>Plectina</taxon>
        <taxon>Plectoidea</taxon>
        <taxon>Plectidae</taxon>
        <taxon>Plectus</taxon>
    </lineage>
</organism>
<dbReference type="PANTHER" id="PTHR13621">
    <property type="entry name" value="PROLINE-RICH PROTEIN PRCC"/>
    <property type="match status" value="1"/>
</dbReference>
<evidence type="ECO:0000256" key="1">
    <source>
        <dbReference type="SAM" id="MobiDB-lite"/>
    </source>
</evidence>
<dbReference type="Proteomes" id="UP000887566">
    <property type="component" value="Unplaced"/>
</dbReference>
<feature type="compositionally biased region" description="Basic and acidic residues" evidence="1">
    <location>
        <begin position="59"/>
        <end position="72"/>
    </location>
</feature>
<dbReference type="Pfam" id="PF10253">
    <property type="entry name" value="PRCC"/>
    <property type="match status" value="1"/>
</dbReference>
<feature type="compositionally biased region" description="Acidic residues" evidence="1">
    <location>
        <begin position="177"/>
        <end position="190"/>
    </location>
</feature>
<feature type="compositionally biased region" description="Acidic residues" evidence="1">
    <location>
        <begin position="10"/>
        <end position="27"/>
    </location>
</feature>
<feature type="compositionally biased region" description="Acidic residues" evidence="1">
    <location>
        <begin position="97"/>
        <end position="109"/>
    </location>
</feature>
<protein>
    <submittedName>
        <fullName evidence="3">Proline-rich protein PRCC</fullName>
    </submittedName>
</protein>
<dbReference type="WBParaSite" id="PSAMB.scaffold180size68608.g2967.t1">
    <property type="protein sequence ID" value="PSAMB.scaffold180size68608.g2967.t1"/>
    <property type="gene ID" value="PSAMB.scaffold180size68608.g2967"/>
</dbReference>
<accession>A0A914VCB0</accession>
<sequence length="381" mass="41511">MNSLVGYGSDSDEGSDTEQQQEDEQEELAASSKVLVGLPTRKSGASQARSGTGEDTLDETVKRHDWELKEAPKPPSISKKRPNGPAKIAAFGSLTQVDEESEESDDDDAGAVKRQKVVGQSGLLAMLPKPKTAVEKPGKAPSILLPNSVRLKQQSKREQSTSSGGVANAAIPRSGGDDSDQDDDDRDEQGDFFGLSRKHAADEIEMPISAFGMDAQYGPARPPPGAAHSSRYSAYETDDSEEPQHASQMYNMAGVEVSAEMTAGQISDEAARKLIFRHEMAPWGFHESAATSAVSEIIDVSVDQSLGPNIRANLLKNLSDKPLQLPQKPQKKVKETQDVNAKRKHQITYLARVAVDREDELQKQWSQNKHNKRMAAQKYGF</sequence>
<evidence type="ECO:0000313" key="2">
    <source>
        <dbReference type="Proteomes" id="UP000887566"/>
    </source>
</evidence>
<dbReference type="AlphaFoldDB" id="A0A914VCB0"/>
<evidence type="ECO:0000313" key="3">
    <source>
        <dbReference type="WBParaSite" id="PSAMB.scaffold180size68608.g2967.t1"/>
    </source>
</evidence>
<name>A0A914VCB0_9BILA</name>
<feature type="region of interest" description="Disordered" evidence="1">
    <location>
        <begin position="1"/>
        <end position="199"/>
    </location>
</feature>
<reference evidence="3" key="1">
    <citation type="submission" date="2022-11" db="UniProtKB">
        <authorList>
            <consortium name="WormBaseParasite"/>
        </authorList>
    </citation>
    <scope>IDENTIFICATION</scope>
</reference>
<dbReference type="GO" id="GO:0005634">
    <property type="term" value="C:nucleus"/>
    <property type="evidence" value="ECO:0007669"/>
    <property type="project" value="TreeGrafter"/>
</dbReference>
<dbReference type="PANTHER" id="PTHR13621:SF2">
    <property type="entry name" value="PROLINE-RICH PROTEIN PRCC"/>
    <property type="match status" value="1"/>
</dbReference>
<proteinExistence type="predicted"/>
<keyword evidence="2" id="KW-1185">Reference proteome</keyword>
<dbReference type="InterPro" id="IPR018800">
    <property type="entry name" value="PRCC"/>
</dbReference>